<sequence>MAELVQMIDKNVLAERADDGEDEIPTILTGGASEARIATLEERLSSSHTGDDPDDPWIALPSGKLPDDYKGFLRARNGIDEDVTTDGRWMVDMDYTLFPIEGNEYLLYGQDGDFYEIKLGEYTCFNIGTGDHEGNVTLVPPTSVRPVIDSFEKTCAEAS</sequence>
<evidence type="ECO:0000313" key="2">
    <source>
        <dbReference type="Proteomes" id="UP000676310"/>
    </source>
</evidence>
<keyword evidence="2" id="KW-1185">Reference proteome</keyword>
<accession>A0A8J2I7V0</accession>
<comment type="caution">
    <text evidence="1">The sequence shown here is derived from an EMBL/GenBank/DDBJ whole genome shotgun (WGS) entry which is preliminary data.</text>
</comment>
<reference evidence="1" key="1">
    <citation type="submission" date="2021-05" db="EMBL/GenBank/DDBJ databases">
        <authorList>
            <person name="Stam R."/>
        </authorList>
    </citation>
    <scope>NUCLEOTIDE SEQUENCE</scope>
    <source>
        <strain evidence="1">CS162</strain>
    </source>
</reference>
<organism evidence="1 2">
    <name type="scientific">Alternaria atra</name>
    <dbReference type="NCBI Taxonomy" id="119953"/>
    <lineage>
        <taxon>Eukaryota</taxon>
        <taxon>Fungi</taxon>
        <taxon>Dikarya</taxon>
        <taxon>Ascomycota</taxon>
        <taxon>Pezizomycotina</taxon>
        <taxon>Dothideomycetes</taxon>
        <taxon>Pleosporomycetidae</taxon>
        <taxon>Pleosporales</taxon>
        <taxon>Pleosporineae</taxon>
        <taxon>Pleosporaceae</taxon>
        <taxon>Alternaria</taxon>
        <taxon>Alternaria sect. Ulocladioides</taxon>
    </lineage>
</organism>
<gene>
    <name evidence="1" type="ORF">ALTATR162_LOCUS9917</name>
</gene>
<dbReference type="OrthoDB" id="2788868at2759"/>
<dbReference type="EMBL" id="CAJRGZ010000027">
    <property type="protein sequence ID" value="CAG5181951.1"/>
    <property type="molecule type" value="Genomic_DNA"/>
</dbReference>
<name>A0A8J2I7V0_9PLEO</name>
<protein>
    <submittedName>
        <fullName evidence="1">Uncharacterized protein</fullName>
    </submittedName>
</protein>
<evidence type="ECO:0000313" key="1">
    <source>
        <dbReference type="EMBL" id="CAG5181951.1"/>
    </source>
</evidence>
<proteinExistence type="predicted"/>
<dbReference type="RefSeq" id="XP_043173488.1">
    <property type="nucleotide sequence ID" value="XM_043317553.1"/>
</dbReference>
<dbReference type="Proteomes" id="UP000676310">
    <property type="component" value="Unassembled WGS sequence"/>
</dbReference>
<dbReference type="GeneID" id="67022191"/>
<dbReference type="AlphaFoldDB" id="A0A8J2I7V0"/>